<feature type="compositionally biased region" description="Low complexity" evidence="1">
    <location>
        <begin position="548"/>
        <end position="572"/>
    </location>
</feature>
<name>A0A6G1JEB9_9PLEO</name>
<sequence length="643" mass="69834">MVVVARFLWVHQRPGKNDESSEYSVDPVERQVSLRLKGAGLRKLFTPKQERGHWVPTLSSIIKAGDEGIYSSTLFNGIQGHPGVLPLETLHDAFSNELQARPTSERSAYPSEIASFLTTKKGLRRSQSVKANKGDRSKHGRPELSPRPQRASLDLAEMGLNRSRSRKVAPVLVSAFGGLAVESGKGTAHGLWAQNLQHALYFEGRPGVSVNARELATLSVILASPIGLARRQDKEKTERHSTLGRGAHGISISGAATEDGRYHISLTQHRRSISQLPAQGSGYSILFAKHLASGSLPFSRDTKTVDSIMITKETLEALRSGTTVQLQMTTPQTPASTFLADLPHAKTPTFHNLKPTDQTPTPTPPHTLLHAIAALPFTGGLTPLASAPLIATVQFVATGGLVPGRLLQRLEALVDKVHRHSPALQLFGPLYHNSNAGLLFRERDRLGKLATGAIKSAEEPLADKTARMHRYITLVERLMCLVPSMKPHDVLFAVKEEVKKQIEQSYTDAVAAHANSAPMYPIPTHHRQSSLSRHSTQRTRHSAHSQCSSTSPASNAPASPVSRTSLTSPRSSLTFPPNNLGVCIESVLKMSLPLDVPTIALVVRMVIVAWTLSVGTVAWEAGEEGFKVLDLDGEKIPEGMVLW</sequence>
<proteinExistence type="predicted"/>
<gene>
    <name evidence="2" type="ORF">K458DRAFT_440370</name>
</gene>
<evidence type="ECO:0000313" key="3">
    <source>
        <dbReference type="Proteomes" id="UP000799291"/>
    </source>
</evidence>
<dbReference type="Proteomes" id="UP000799291">
    <property type="component" value="Unassembled WGS sequence"/>
</dbReference>
<accession>A0A6G1JEB9</accession>
<protein>
    <submittedName>
        <fullName evidence="2">Uncharacterized protein</fullName>
    </submittedName>
</protein>
<feature type="region of interest" description="Disordered" evidence="1">
    <location>
        <begin position="124"/>
        <end position="151"/>
    </location>
</feature>
<keyword evidence="3" id="KW-1185">Reference proteome</keyword>
<feature type="region of interest" description="Disordered" evidence="1">
    <location>
        <begin position="518"/>
        <end position="572"/>
    </location>
</feature>
<dbReference type="EMBL" id="MU005573">
    <property type="protein sequence ID" value="KAF2688892.1"/>
    <property type="molecule type" value="Genomic_DNA"/>
</dbReference>
<organism evidence="2 3">
    <name type="scientific">Lentithecium fluviatile CBS 122367</name>
    <dbReference type="NCBI Taxonomy" id="1168545"/>
    <lineage>
        <taxon>Eukaryota</taxon>
        <taxon>Fungi</taxon>
        <taxon>Dikarya</taxon>
        <taxon>Ascomycota</taxon>
        <taxon>Pezizomycotina</taxon>
        <taxon>Dothideomycetes</taxon>
        <taxon>Pleosporomycetidae</taxon>
        <taxon>Pleosporales</taxon>
        <taxon>Massarineae</taxon>
        <taxon>Lentitheciaceae</taxon>
        <taxon>Lentithecium</taxon>
    </lineage>
</organism>
<evidence type="ECO:0000256" key="1">
    <source>
        <dbReference type="SAM" id="MobiDB-lite"/>
    </source>
</evidence>
<feature type="compositionally biased region" description="Basic and acidic residues" evidence="1">
    <location>
        <begin position="132"/>
        <end position="144"/>
    </location>
</feature>
<dbReference type="AlphaFoldDB" id="A0A6G1JEB9"/>
<dbReference type="OrthoDB" id="5245206at2759"/>
<reference evidence="2" key="1">
    <citation type="journal article" date="2020" name="Stud. Mycol.">
        <title>101 Dothideomycetes genomes: a test case for predicting lifestyles and emergence of pathogens.</title>
        <authorList>
            <person name="Haridas S."/>
            <person name="Albert R."/>
            <person name="Binder M."/>
            <person name="Bloem J."/>
            <person name="Labutti K."/>
            <person name="Salamov A."/>
            <person name="Andreopoulos B."/>
            <person name="Baker S."/>
            <person name="Barry K."/>
            <person name="Bills G."/>
            <person name="Bluhm B."/>
            <person name="Cannon C."/>
            <person name="Castanera R."/>
            <person name="Culley D."/>
            <person name="Daum C."/>
            <person name="Ezra D."/>
            <person name="Gonzalez J."/>
            <person name="Henrissat B."/>
            <person name="Kuo A."/>
            <person name="Liang C."/>
            <person name="Lipzen A."/>
            <person name="Lutzoni F."/>
            <person name="Magnuson J."/>
            <person name="Mondo S."/>
            <person name="Nolan M."/>
            <person name="Ohm R."/>
            <person name="Pangilinan J."/>
            <person name="Park H.-J."/>
            <person name="Ramirez L."/>
            <person name="Alfaro M."/>
            <person name="Sun H."/>
            <person name="Tritt A."/>
            <person name="Yoshinaga Y."/>
            <person name="Zwiers L.-H."/>
            <person name="Turgeon B."/>
            <person name="Goodwin S."/>
            <person name="Spatafora J."/>
            <person name="Crous P."/>
            <person name="Grigoriev I."/>
        </authorList>
    </citation>
    <scope>NUCLEOTIDE SEQUENCE</scope>
    <source>
        <strain evidence="2">CBS 122367</strain>
    </source>
</reference>
<evidence type="ECO:0000313" key="2">
    <source>
        <dbReference type="EMBL" id="KAF2688892.1"/>
    </source>
</evidence>